<evidence type="ECO:0000256" key="1">
    <source>
        <dbReference type="SAM" id="Coils"/>
    </source>
</evidence>
<reference evidence="2 3" key="1">
    <citation type="submission" date="2018-11" db="EMBL/GenBank/DDBJ databases">
        <title>Species Designations Belie Phenotypic and Genotypic Heterogeneity in Oral Streptococci.</title>
        <authorList>
            <person name="Velsko I."/>
        </authorList>
    </citation>
    <scope>NUCLEOTIDE SEQUENCE [LARGE SCALE GENOMIC DNA]</scope>
    <source>
        <strain evidence="2 3">BCA11</strain>
    </source>
</reference>
<evidence type="ECO:0000313" key="3">
    <source>
        <dbReference type="Proteomes" id="UP000278970"/>
    </source>
</evidence>
<name>A0A428CVD8_STRMT</name>
<dbReference type="EMBL" id="RJNS01000001">
    <property type="protein sequence ID" value="RSI83887.1"/>
    <property type="molecule type" value="Genomic_DNA"/>
</dbReference>
<proteinExistence type="predicted"/>
<protein>
    <submittedName>
        <fullName evidence="2">Uncharacterized protein</fullName>
    </submittedName>
</protein>
<dbReference type="RefSeq" id="WP_125449563.1">
    <property type="nucleotide sequence ID" value="NZ_RJNS01000001.1"/>
</dbReference>
<comment type="caution">
    <text evidence="2">The sequence shown here is derived from an EMBL/GenBank/DDBJ whole genome shotgun (WGS) entry which is preliminary data.</text>
</comment>
<keyword evidence="1" id="KW-0175">Coiled coil</keyword>
<dbReference type="Proteomes" id="UP000278970">
    <property type="component" value="Unassembled WGS sequence"/>
</dbReference>
<evidence type="ECO:0000313" key="2">
    <source>
        <dbReference type="EMBL" id="RSI83887.1"/>
    </source>
</evidence>
<feature type="coiled-coil region" evidence="1">
    <location>
        <begin position="66"/>
        <end position="93"/>
    </location>
</feature>
<sequence>MAFFILVIAIAGGIFWFNRKSAIDKYTKKQELAMKILEKSKRIRLEVMADINELGGRMASADREQYISLTQERESLQETLETIEASIRAMESILQWRVDSSGGRLEIEKELSNLRRYSGLTLEELARDCGIVP</sequence>
<dbReference type="OrthoDB" id="9894177at2"/>
<organism evidence="2 3">
    <name type="scientific">Streptococcus mitis</name>
    <dbReference type="NCBI Taxonomy" id="28037"/>
    <lineage>
        <taxon>Bacteria</taxon>
        <taxon>Bacillati</taxon>
        <taxon>Bacillota</taxon>
        <taxon>Bacilli</taxon>
        <taxon>Lactobacillales</taxon>
        <taxon>Streptococcaceae</taxon>
        <taxon>Streptococcus</taxon>
        <taxon>Streptococcus mitis group</taxon>
    </lineage>
</organism>
<dbReference type="AlphaFoldDB" id="A0A428CVD8"/>
<accession>A0A428CVD8</accession>
<gene>
    <name evidence="2" type="ORF">D8854_03135</name>
</gene>